<feature type="compositionally biased region" description="Acidic residues" evidence="4">
    <location>
        <begin position="109"/>
        <end position="127"/>
    </location>
</feature>
<gene>
    <name evidence="5" type="ORF">MSPICULIGERA_LOCUS12668</name>
</gene>
<feature type="region of interest" description="Disordered" evidence="4">
    <location>
        <begin position="91"/>
        <end position="227"/>
    </location>
</feature>
<evidence type="ECO:0008006" key="7">
    <source>
        <dbReference type="Google" id="ProtNLM"/>
    </source>
</evidence>
<dbReference type="AlphaFoldDB" id="A0AA36CS63"/>
<feature type="compositionally biased region" description="Acidic residues" evidence="4">
    <location>
        <begin position="368"/>
        <end position="397"/>
    </location>
</feature>
<organism evidence="5 6">
    <name type="scientific">Mesorhabditis spiculigera</name>
    <dbReference type="NCBI Taxonomy" id="96644"/>
    <lineage>
        <taxon>Eukaryota</taxon>
        <taxon>Metazoa</taxon>
        <taxon>Ecdysozoa</taxon>
        <taxon>Nematoda</taxon>
        <taxon>Chromadorea</taxon>
        <taxon>Rhabditida</taxon>
        <taxon>Rhabditina</taxon>
        <taxon>Rhabditomorpha</taxon>
        <taxon>Rhabditoidea</taxon>
        <taxon>Rhabditidae</taxon>
        <taxon>Mesorhabditinae</taxon>
        <taxon>Mesorhabditis</taxon>
    </lineage>
</organism>
<feature type="compositionally biased region" description="Acidic residues" evidence="4">
    <location>
        <begin position="534"/>
        <end position="544"/>
    </location>
</feature>
<evidence type="ECO:0000256" key="4">
    <source>
        <dbReference type="SAM" id="MobiDB-lite"/>
    </source>
</evidence>
<protein>
    <recommendedName>
        <fullName evidence="7">Claspin</fullName>
    </recommendedName>
</protein>
<feature type="compositionally biased region" description="Acidic residues" evidence="4">
    <location>
        <begin position="288"/>
        <end position="297"/>
    </location>
</feature>
<evidence type="ECO:0000256" key="3">
    <source>
        <dbReference type="ARBA" id="ARBA00023242"/>
    </source>
</evidence>
<keyword evidence="2" id="KW-0597">Phosphoprotein</keyword>
<dbReference type="InterPro" id="IPR024146">
    <property type="entry name" value="Claspin"/>
</dbReference>
<feature type="region of interest" description="Disordered" evidence="4">
    <location>
        <begin position="518"/>
        <end position="550"/>
    </location>
</feature>
<feature type="compositionally biased region" description="Basic and acidic residues" evidence="4">
    <location>
        <begin position="328"/>
        <end position="350"/>
    </location>
</feature>
<feature type="compositionally biased region" description="Basic and acidic residues" evidence="4">
    <location>
        <begin position="98"/>
        <end position="107"/>
    </location>
</feature>
<feature type="region of interest" description="Disordered" evidence="4">
    <location>
        <begin position="276"/>
        <end position="477"/>
    </location>
</feature>
<sequence>MDEAENVANPKPQSSLAAKKRELLAGLLPPSRLQNADNDCEIDLSRPEDYRQIRFPEKLRLPKKSITSPPTKKGVSYDALEHALEERLAAKRRAGQAKRAELYRQDNAELFESDDEEDDEEEEDDQKYEEQRKKIRETILQRAGDEDEELDDESYHGDEEGESGSENEDEEQNEDSSDEECVSPINKSFYGAENKICTQEEEASQGTSQTVEVQETIATPQLPVPQTLSQWFREDSPTRSPPKQIIPLAPAPYVKPDLTAVNSQWMDDPDLLALCSGRFDTQESDSAGAEDPEDADDVVFSTQAKKIRNGINSDDEEQEEATASTSPKDLETERPASPERVGAEEALIDRDSDEVTMPSQRKRAVLAEELEDEDEEDHGEEEADQFEEEDEEQEMENEAERPETPPGSEIDSDDELALFQRAEHRRQLKKAGFVDEQAELSGSDVGSEDEDEDREADEYEKDAADDEAIDMDEVENQNLRLYQKQRLDEDRSKMRLLQEQLLPDGDLDVPETNRGFRFALRDDEENIPAFQMEENMEEDDDEAEAEKAAESRTNVLRFQLEHQSEEVVIKKPGDALSDAFNSVESLLGKKIKKAPVPKMTMLGLNHSLNKESSNLTSKALYVSSKPGNVAKRPPPTTLSAPKRAKLLLSDALNNAQELP</sequence>
<dbReference type="GO" id="GO:0010997">
    <property type="term" value="F:anaphase-promoting complex binding"/>
    <property type="evidence" value="ECO:0007669"/>
    <property type="project" value="TreeGrafter"/>
</dbReference>
<feature type="non-terminal residue" evidence="5">
    <location>
        <position position="659"/>
    </location>
</feature>
<dbReference type="PANTHER" id="PTHR14396:SF10">
    <property type="entry name" value="CLASPIN"/>
    <property type="match status" value="1"/>
</dbReference>
<dbReference type="Proteomes" id="UP001177023">
    <property type="component" value="Unassembled WGS sequence"/>
</dbReference>
<name>A0AA36CS63_9BILA</name>
<evidence type="ECO:0000313" key="6">
    <source>
        <dbReference type="Proteomes" id="UP001177023"/>
    </source>
</evidence>
<feature type="compositionally biased region" description="Polar residues" evidence="4">
    <location>
        <begin position="204"/>
        <end position="227"/>
    </location>
</feature>
<dbReference type="EMBL" id="CATQJA010002629">
    <property type="protein sequence ID" value="CAJ0574332.1"/>
    <property type="molecule type" value="Genomic_DNA"/>
</dbReference>
<dbReference type="GO" id="GO:0033314">
    <property type="term" value="P:mitotic DNA replication checkpoint signaling"/>
    <property type="evidence" value="ECO:0007669"/>
    <property type="project" value="TreeGrafter"/>
</dbReference>
<reference evidence="5" key="1">
    <citation type="submission" date="2023-06" db="EMBL/GenBank/DDBJ databases">
        <authorList>
            <person name="Delattre M."/>
        </authorList>
    </citation>
    <scope>NUCLEOTIDE SEQUENCE</scope>
    <source>
        <strain evidence="5">AF72</strain>
    </source>
</reference>
<comment type="caution">
    <text evidence="5">The sequence shown here is derived from an EMBL/GenBank/DDBJ whole genome shotgun (WGS) entry which is preliminary data.</text>
</comment>
<accession>A0AA36CS63</accession>
<dbReference type="GO" id="GO:0005634">
    <property type="term" value="C:nucleus"/>
    <property type="evidence" value="ECO:0007669"/>
    <property type="project" value="UniProtKB-SubCell"/>
</dbReference>
<keyword evidence="6" id="KW-1185">Reference proteome</keyword>
<proteinExistence type="predicted"/>
<feature type="compositionally biased region" description="Acidic residues" evidence="4">
    <location>
        <begin position="446"/>
        <end position="475"/>
    </location>
</feature>
<dbReference type="GO" id="GO:0007095">
    <property type="term" value="P:mitotic G2 DNA damage checkpoint signaling"/>
    <property type="evidence" value="ECO:0007669"/>
    <property type="project" value="TreeGrafter"/>
</dbReference>
<evidence type="ECO:0000256" key="2">
    <source>
        <dbReference type="ARBA" id="ARBA00022553"/>
    </source>
</evidence>
<feature type="region of interest" description="Disordered" evidence="4">
    <location>
        <begin position="624"/>
        <end position="644"/>
    </location>
</feature>
<feature type="compositionally biased region" description="Basic and acidic residues" evidence="4">
    <location>
        <begin position="128"/>
        <end position="139"/>
    </location>
</feature>
<keyword evidence="3" id="KW-0539">Nucleus</keyword>
<dbReference type="PANTHER" id="PTHR14396">
    <property type="entry name" value="CLASPIN"/>
    <property type="match status" value="1"/>
</dbReference>
<evidence type="ECO:0000256" key="1">
    <source>
        <dbReference type="ARBA" id="ARBA00004123"/>
    </source>
</evidence>
<comment type="subcellular location">
    <subcellularLocation>
        <location evidence="1">Nucleus</location>
    </subcellularLocation>
</comment>
<evidence type="ECO:0000313" key="5">
    <source>
        <dbReference type="EMBL" id="CAJ0574332.1"/>
    </source>
</evidence>
<feature type="compositionally biased region" description="Acidic residues" evidence="4">
    <location>
        <begin position="159"/>
        <end position="181"/>
    </location>
</feature>